<feature type="region of interest" description="Disordered" evidence="1">
    <location>
        <begin position="255"/>
        <end position="297"/>
    </location>
</feature>
<evidence type="ECO:0000313" key="2">
    <source>
        <dbReference type="EMBL" id="KAJ3599353.1"/>
    </source>
</evidence>
<evidence type="ECO:0000256" key="1">
    <source>
        <dbReference type="SAM" id="MobiDB-lite"/>
    </source>
</evidence>
<dbReference type="Proteomes" id="UP001148018">
    <property type="component" value="Unassembled WGS sequence"/>
</dbReference>
<protein>
    <submittedName>
        <fullName evidence="2">Uncharacterized protein</fullName>
    </submittedName>
</protein>
<name>A0A9Q0IIL1_9TELE</name>
<comment type="caution">
    <text evidence="2">The sequence shown here is derived from an EMBL/GenBank/DDBJ whole genome shotgun (WGS) entry which is preliminary data.</text>
</comment>
<feature type="region of interest" description="Disordered" evidence="1">
    <location>
        <begin position="32"/>
        <end position="212"/>
    </location>
</feature>
<dbReference type="AlphaFoldDB" id="A0A9Q0IIL1"/>
<feature type="compositionally biased region" description="Basic and acidic residues" evidence="1">
    <location>
        <begin position="66"/>
        <end position="180"/>
    </location>
</feature>
<accession>A0A9Q0IIL1</accession>
<proteinExistence type="predicted"/>
<gene>
    <name evidence="2" type="ORF">NHX12_033316</name>
</gene>
<feature type="compositionally biased region" description="Polar residues" evidence="1">
    <location>
        <begin position="269"/>
        <end position="288"/>
    </location>
</feature>
<keyword evidence="3" id="KW-1185">Reference proteome</keyword>
<reference evidence="2" key="1">
    <citation type="submission" date="2022-07" db="EMBL/GenBank/DDBJ databases">
        <title>Chromosome-level genome of Muraenolepis orangiensis.</title>
        <authorList>
            <person name="Kim J."/>
        </authorList>
    </citation>
    <scope>NUCLEOTIDE SEQUENCE</scope>
    <source>
        <strain evidence="2">KU_S4_2022</strain>
        <tissue evidence="2">Muscle</tissue>
    </source>
</reference>
<organism evidence="2 3">
    <name type="scientific">Muraenolepis orangiensis</name>
    <name type="common">Patagonian moray cod</name>
    <dbReference type="NCBI Taxonomy" id="630683"/>
    <lineage>
        <taxon>Eukaryota</taxon>
        <taxon>Metazoa</taxon>
        <taxon>Chordata</taxon>
        <taxon>Craniata</taxon>
        <taxon>Vertebrata</taxon>
        <taxon>Euteleostomi</taxon>
        <taxon>Actinopterygii</taxon>
        <taxon>Neopterygii</taxon>
        <taxon>Teleostei</taxon>
        <taxon>Neoteleostei</taxon>
        <taxon>Acanthomorphata</taxon>
        <taxon>Zeiogadaria</taxon>
        <taxon>Gadariae</taxon>
        <taxon>Gadiformes</taxon>
        <taxon>Muraenolepidoidei</taxon>
        <taxon>Muraenolepididae</taxon>
        <taxon>Muraenolepis</taxon>
    </lineage>
</organism>
<sequence length="297" mass="33519">MLYYYSKGNPRTVGRCGDTAVSEARVVCCSSRVPPTEGPPPGAPGLSGGALSWAERSRRAPGGTRPMKDDTSRGERRETRRQERDWERHRRRGEKPGERREEREQERGEGRETRRDTGEERNQERGGTPGERREEREQERGEGRETRRDTGEERNQERGEPPGERRETRREERGERRESGIDTGEEDTQDSAGQSEGYLCGPGELQRGPAAEHQMLQSWFSGDRIDEEGSEDASFLLAFLRRSTSSLLRSPAIHTASSVAATPPEPLAQVTSTRRAQQRETVLQSPETSRALRPPEP</sequence>
<dbReference type="EMBL" id="JANIIK010000048">
    <property type="protein sequence ID" value="KAJ3599353.1"/>
    <property type="molecule type" value="Genomic_DNA"/>
</dbReference>
<evidence type="ECO:0000313" key="3">
    <source>
        <dbReference type="Proteomes" id="UP001148018"/>
    </source>
</evidence>